<evidence type="ECO:0000313" key="13">
    <source>
        <dbReference type="EMBL" id="ADZ08838.1"/>
    </source>
</evidence>
<dbReference type="NCBIfam" id="TIGR00057">
    <property type="entry name" value="L-threonylcarbamoyladenylate synthase"/>
    <property type="match status" value="1"/>
</dbReference>
<dbReference type="AlphaFoldDB" id="F0TA15"/>
<dbReference type="eggNOG" id="arCOG01952">
    <property type="taxonomic scope" value="Archaea"/>
</dbReference>
<evidence type="ECO:0000256" key="6">
    <source>
        <dbReference type="ARBA" id="ARBA00022694"/>
    </source>
</evidence>
<dbReference type="InterPro" id="IPR006070">
    <property type="entry name" value="Sua5-like_dom"/>
</dbReference>
<comment type="subcellular location">
    <subcellularLocation>
        <location evidence="1">Cytoplasm</location>
    </subcellularLocation>
</comment>
<reference evidence="14" key="1">
    <citation type="submission" date="2011-02" db="EMBL/GenBank/DDBJ databases">
        <title>Complete sequence of Methanobacterium sp. AL-21.</title>
        <authorList>
            <consortium name="US DOE Joint Genome Institute"/>
            <person name="Lucas S."/>
            <person name="Copeland A."/>
            <person name="Lapidus A."/>
            <person name="Cheng J.-F."/>
            <person name="Goodwin L."/>
            <person name="Pitluck S."/>
            <person name="Chertkov O."/>
            <person name="Detter J.C."/>
            <person name="Han C."/>
            <person name="Tapia R."/>
            <person name="Land M."/>
            <person name="Hauser L."/>
            <person name="Kyrpides N."/>
            <person name="Ivanova N."/>
            <person name="Mikhailova N."/>
            <person name="Pagani I."/>
            <person name="Cadillo-Quiroz H."/>
            <person name="Imachi H."/>
            <person name="Zinder S."/>
            <person name="Liu W."/>
            <person name="Woyke T."/>
        </authorList>
    </citation>
    <scope>NUCLEOTIDE SEQUENCE [LARGE SCALE GENOMIC DNA]</scope>
    <source>
        <strain evidence="14">AL-21</strain>
    </source>
</reference>
<dbReference type="PROSITE" id="PS51163">
    <property type="entry name" value="YRDC"/>
    <property type="match status" value="1"/>
</dbReference>
<dbReference type="RefSeq" id="WP_013644189.1">
    <property type="nucleotide sequence ID" value="NC_015216.1"/>
</dbReference>
<dbReference type="Gene3D" id="3.90.870.10">
    <property type="entry name" value="DHBP synthase"/>
    <property type="match status" value="1"/>
</dbReference>
<dbReference type="GO" id="GO:0006450">
    <property type="term" value="P:regulation of translational fidelity"/>
    <property type="evidence" value="ECO:0007669"/>
    <property type="project" value="TreeGrafter"/>
</dbReference>
<dbReference type="PANTHER" id="PTHR17490">
    <property type="entry name" value="SUA5"/>
    <property type="match status" value="1"/>
</dbReference>
<evidence type="ECO:0000256" key="11">
    <source>
        <dbReference type="ARBA" id="ARBA00048366"/>
    </source>
</evidence>
<evidence type="ECO:0000256" key="8">
    <source>
        <dbReference type="ARBA" id="ARBA00022741"/>
    </source>
</evidence>
<dbReference type="EMBL" id="CP002551">
    <property type="protein sequence ID" value="ADZ08838.1"/>
    <property type="molecule type" value="Genomic_DNA"/>
</dbReference>
<dbReference type="EC" id="2.7.7.87" evidence="3"/>
<keyword evidence="6" id="KW-0819">tRNA processing</keyword>
<dbReference type="SUPFAM" id="SSF55821">
    <property type="entry name" value="YrdC/RibB"/>
    <property type="match status" value="1"/>
</dbReference>
<dbReference type="GO" id="GO:0005524">
    <property type="term" value="F:ATP binding"/>
    <property type="evidence" value="ECO:0007669"/>
    <property type="project" value="UniProtKB-KW"/>
</dbReference>
<feature type="domain" description="YrdC-like" evidence="12">
    <location>
        <begin position="13"/>
        <end position="196"/>
    </location>
</feature>
<keyword evidence="4" id="KW-0963">Cytoplasm</keyword>
<dbReference type="KEGG" id="mel:Metbo_0587"/>
<keyword evidence="8" id="KW-0547">Nucleotide-binding</keyword>
<dbReference type="GO" id="GO:0000049">
    <property type="term" value="F:tRNA binding"/>
    <property type="evidence" value="ECO:0007669"/>
    <property type="project" value="TreeGrafter"/>
</dbReference>
<keyword evidence="9" id="KW-0067">ATP-binding</keyword>
<dbReference type="HOGENOM" id="CLU_031397_3_2_2"/>
<evidence type="ECO:0000256" key="4">
    <source>
        <dbReference type="ARBA" id="ARBA00022490"/>
    </source>
</evidence>
<dbReference type="GO" id="GO:0003725">
    <property type="term" value="F:double-stranded RNA binding"/>
    <property type="evidence" value="ECO:0007669"/>
    <property type="project" value="InterPro"/>
</dbReference>
<evidence type="ECO:0000259" key="12">
    <source>
        <dbReference type="PROSITE" id="PS51163"/>
    </source>
</evidence>
<name>F0TA15_METLA</name>
<reference evidence="13 14" key="2">
    <citation type="journal article" date="2014" name="Int. J. Syst. Evol. Microbiol.">
        <title>Methanobacterium paludis sp. nov. and a novel strain of Methanobacterium lacus isolated from northern peatlands.</title>
        <authorList>
            <person name="Cadillo-Quiroz H."/>
            <person name="Brauer S.L."/>
            <person name="Goodson N."/>
            <person name="Yavitt J.B."/>
            <person name="Zinder S.H."/>
        </authorList>
    </citation>
    <scope>NUCLEOTIDE SEQUENCE [LARGE SCALE GENOMIC DNA]</scope>
    <source>
        <strain evidence="13 14">AL-21</strain>
    </source>
</reference>
<keyword evidence="7" id="KW-0548">Nucleotidyltransferase</keyword>
<evidence type="ECO:0000256" key="2">
    <source>
        <dbReference type="ARBA" id="ARBA00007663"/>
    </source>
</evidence>
<sequence>MKILKINNKNPDPDTITQAKEYLKQGKIVVYPTDTVYGIAANAYNESAVSKVFDTKKRLKTKAVSLCLAEIEAINDVAFMDNKTEILVEQLFPGPFTVIMRKKEQISPLLTGGTNKIGIRIPDNKLSRDLASEFPITSTSANISGLNVPETPKEVVEQLGDSVDLVLDAGVCKYGYHSTVVDMTGDKPIILRMGAGYETLMNLL</sequence>
<dbReference type="GO" id="GO:0005737">
    <property type="term" value="C:cytoplasm"/>
    <property type="evidence" value="ECO:0007669"/>
    <property type="project" value="UniProtKB-SubCell"/>
</dbReference>
<dbReference type="STRING" id="877455.Metbo_0587"/>
<dbReference type="GeneID" id="10277032"/>
<dbReference type="GO" id="GO:0008033">
    <property type="term" value="P:tRNA processing"/>
    <property type="evidence" value="ECO:0007669"/>
    <property type="project" value="UniProtKB-KW"/>
</dbReference>
<dbReference type="Pfam" id="PF01300">
    <property type="entry name" value="Sua5_yciO_yrdC"/>
    <property type="match status" value="1"/>
</dbReference>
<proteinExistence type="inferred from homology"/>
<dbReference type="Proteomes" id="UP000007490">
    <property type="component" value="Chromosome"/>
</dbReference>
<gene>
    <name evidence="13" type="ordered locus">Metbo_0587</name>
</gene>
<dbReference type="InterPro" id="IPR050156">
    <property type="entry name" value="TC-AMP_synthase_SUA5"/>
</dbReference>
<accession>F0TA15</accession>
<comment type="catalytic activity">
    <reaction evidence="11">
        <text>L-threonine + hydrogencarbonate + ATP = L-threonylcarbamoyladenylate + diphosphate + H2O</text>
        <dbReference type="Rhea" id="RHEA:36407"/>
        <dbReference type="ChEBI" id="CHEBI:15377"/>
        <dbReference type="ChEBI" id="CHEBI:17544"/>
        <dbReference type="ChEBI" id="CHEBI:30616"/>
        <dbReference type="ChEBI" id="CHEBI:33019"/>
        <dbReference type="ChEBI" id="CHEBI:57926"/>
        <dbReference type="ChEBI" id="CHEBI:73682"/>
        <dbReference type="EC" id="2.7.7.87"/>
    </reaction>
</comment>
<protein>
    <recommendedName>
        <fullName evidence="10">L-threonylcarbamoyladenylate synthase</fullName>
        <ecNumber evidence="3">2.7.7.87</ecNumber>
    </recommendedName>
    <alternativeName>
        <fullName evidence="10">L-threonylcarbamoyladenylate synthase</fullName>
    </alternativeName>
</protein>
<comment type="similarity">
    <text evidence="2">Belongs to the SUA5 family.</text>
</comment>
<evidence type="ECO:0000313" key="14">
    <source>
        <dbReference type="Proteomes" id="UP000007490"/>
    </source>
</evidence>
<evidence type="ECO:0000256" key="5">
    <source>
        <dbReference type="ARBA" id="ARBA00022679"/>
    </source>
</evidence>
<dbReference type="OrthoDB" id="39992at2157"/>
<dbReference type="GO" id="GO:0061710">
    <property type="term" value="F:L-threonylcarbamoyladenylate synthase"/>
    <property type="evidence" value="ECO:0007669"/>
    <property type="project" value="UniProtKB-EC"/>
</dbReference>
<evidence type="ECO:0000256" key="3">
    <source>
        <dbReference type="ARBA" id="ARBA00012584"/>
    </source>
</evidence>
<evidence type="ECO:0000256" key="1">
    <source>
        <dbReference type="ARBA" id="ARBA00004496"/>
    </source>
</evidence>
<dbReference type="PANTHER" id="PTHR17490:SF16">
    <property type="entry name" value="THREONYLCARBAMOYL-AMP SYNTHASE"/>
    <property type="match status" value="1"/>
</dbReference>
<organism evidence="13 14">
    <name type="scientific">Methanobacterium lacus (strain AL-21)</name>
    <dbReference type="NCBI Taxonomy" id="877455"/>
    <lineage>
        <taxon>Archaea</taxon>
        <taxon>Methanobacteriati</taxon>
        <taxon>Methanobacteriota</taxon>
        <taxon>Methanomada group</taxon>
        <taxon>Methanobacteria</taxon>
        <taxon>Methanobacteriales</taxon>
        <taxon>Methanobacteriaceae</taxon>
        <taxon>Methanobacterium</taxon>
    </lineage>
</organism>
<evidence type="ECO:0000256" key="9">
    <source>
        <dbReference type="ARBA" id="ARBA00022840"/>
    </source>
</evidence>
<evidence type="ECO:0000256" key="7">
    <source>
        <dbReference type="ARBA" id="ARBA00022695"/>
    </source>
</evidence>
<keyword evidence="14" id="KW-1185">Reference proteome</keyword>
<dbReference type="InterPro" id="IPR017945">
    <property type="entry name" value="DHBP_synth_RibB-like_a/b_dom"/>
</dbReference>
<keyword evidence="5" id="KW-0808">Transferase</keyword>
<evidence type="ECO:0000256" key="10">
    <source>
        <dbReference type="ARBA" id="ARBA00029774"/>
    </source>
</evidence>